<dbReference type="Proteomes" id="UP000007257">
    <property type="component" value="Plasmid pRAHAQ01"/>
</dbReference>
<geneLocation type="plasmid" evidence="1 2">
    <name>pRAHAQ01</name>
</geneLocation>
<organism evidence="1 2">
    <name type="scientific">Rahnella sp. (strain Y9602)</name>
    <dbReference type="NCBI Taxonomy" id="2703885"/>
    <lineage>
        <taxon>Bacteria</taxon>
        <taxon>Pseudomonadati</taxon>
        <taxon>Pseudomonadota</taxon>
        <taxon>Gammaproteobacteria</taxon>
        <taxon>Enterobacterales</taxon>
        <taxon>Yersiniaceae</taxon>
        <taxon>Rahnella</taxon>
    </lineage>
</organism>
<proteinExistence type="predicted"/>
<protein>
    <recommendedName>
        <fullName evidence="3">Bacteriophage protein</fullName>
    </recommendedName>
</protein>
<gene>
    <name evidence="1" type="ordered locus">Rahaq_4996</name>
</gene>
<dbReference type="eggNOG" id="COG4834">
    <property type="taxonomic scope" value="Bacteria"/>
</dbReference>
<dbReference type="Pfam" id="PF09950">
    <property type="entry name" value="Major_capside"/>
    <property type="match status" value="1"/>
</dbReference>
<sequence>MVMQTFDQATVDGTGAFLIHELERLDQTLNMPLVSFTWGRDIQLREDVSIADEISSFSQSGFSASGSPASNGKNWLSKTATAIAGVNVDLSKQGFPLTLWGMELGWTLPELQAAAQVGRPIDSQKYEGMQLKWNMDTDEQVYIGDTGLNIKGLLNLSQITATNAAKTFATSTPDEMRVAINTVLSLAWANSAYSMVPTDLLIPPEQYALLASTIVSTAGNQSLLTYLETNTIAYHQNGRPLNIRPVKWAKGIGTGATDRMVAYTNDKKFVRFPMVPLMSVPVQYRGLYQLVTYYGKLGAVEPVYTETLAYMDGI</sequence>
<reference evidence="2" key="1">
    <citation type="submission" date="2011-01" db="EMBL/GenBank/DDBJ databases">
        <title>Complete sequence of plasmid1 of Rahnella sp. Y9602.</title>
        <authorList>
            <consortium name="US DOE Joint Genome Institute"/>
            <person name="Lucas S."/>
            <person name="Copeland A."/>
            <person name="Lapidus A."/>
            <person name="Cheng J.-F."/>
            <person name="Goodwin L."/>
            <person name="Pitluck S."/>
            <person name="Lu M."/>
            <person name="Detter J.C."/>
            <person name="Han C."/>
            <person name="Tapia R."/>
            <person name="Land M."/>
            <person name="Hauser L."/>
            <person name="Kyrpides N."/>
            <person name="Ivanova N."/>
            <person name="Ovchinnikova G."/>
            <person name="Pagani I."/>
            <person name="Sobecky P.A."/>
            <person name="Martinez R.J."/>
            <person name="Woyke T."/>
        </authorList>
    </citation>
    <scope>NUCLEOTIDE SEQUENCE [LARGE SCALE GENOMIC DNA]</scope>
    <source>
        <strain evidence="2">Y9602</strain>
        <plasmid evidence="2">pRAHAQ01</plasmid>
    </source>
</reference>
<dbReference type="HOGENOM" id="CLU_064455_0_0_6"/>
<reference evidence="1 2" key="2">
    <citation type="journal article" date="2012" name="J. Bacteriol.">
        <title>Complete Genome Sequence of Rahnella sp. Strain Y9602, a Gammaproteobacterium Isolate from Metal- and Radionuclide-Contaminated Soil.</title>
        <authorList>
            <person name="Martinez R.J."/>
            <person name="Bruce D."/>
            <person name="Detter C."/>
            <person name="Goodwin L.A."/>
            <person name="Han J."/>
            <person name="Han C.S."/>
            <person name="Held B."/>
            <person name="Land M.L."/>
            <person name="Mikhailova N."/>
            <person name="Nolan M."/>
            <person name="Pennacchio L."/>
            <person name="Pitluck S."/>
            <person name="Tapia R."/>
            <person name="Woyke T."/>
            <person name="Sobecky P.A."/>
        </authorList>
    </citation>
    <scope>NUCLEOTIDE SEQUENCE [LARGE SCALE GENOMIC DNA]</scope>
    <source>
        <strain evidence="1 2">Y9602</strain>
        <plasmid evidence="1 2">pRAHAQ01</plasmid>
    </source>
</reference>
<keyword evidence="1" id="KW-0614">Plasmid</keyword>
<dbReference type="EMBL" id="CP002506">
    <property type="protein sequence ID" value="ADW76571.1"/>
    <property type="molecule type" value="Genomic_DNA"/>
</dbReference>
<accession>A0A0H3FJS1</accession>
<dbReference type="AlphaFoldDB" id="A0A0H3FJS1"/>
<evidence type="ECO:0000313" key="2">
    <source>
        <dbReference type="Proteomes" id="UP000007257"/>
    </source>
</evidence>
<dbReference type="PIRSF" id="PIRSF029202">
    <property type="entry name" value="UCP029202"/>
    <property type="match status" value="1"/>
</dbReference>
<dbReference type="KEGG" id="rah:Rahaq_4996"/>
<evidence type="ECO:0008006" key="3">
    <source>
        <dbReference type="Google" id="ProtNLM"/>
    </source>
</evidence>
<evidence type="ECO:0000313" key="1">
    <source>
        <dbReference type="EMBL" id="ADW76571.1"/>
    </source>
</evidence>
<name>A0A0H3FJS1_RAHSY</name>
<dbReference type="InterPro" id="IPR020049">
    <property type="entry name" value="Major_capsid-like"/>
</dbReference>